<evidence type="ECO:0000256" key="1">
    <source>
        <dbReference type="SAM" id="MobiDB-lite"/>
    </source>
</evidence>
<evidence type="ECO:0000259" key="2">
    <source>
        <dbReference type="Pfam" id="PF19077"/>
    </source>
</evidence>
<dbReference type="NCBIfam" id="NF033510">
    <property type="entry name" value="Ca_tandemer"/>
    <property type="match status" value="2"/>
</dbReference>
<dbReference type="Pfam" id="PF19077">
    <property type="entry name" value="Big_13"/>
    <property type="match status" value="2"/>
</dbReference>
<feature type="region of interest" description="Disordered" evidence="1">
    <location>
        <begin position="342"/>
        <end position="387"/>
    </location>
</feature>
<feature type="compositionally biased region" description="Polar residues" evidence="1">
    <location>
        <begin position="376"/>
        <end position="385"/>
    </location>
</feature>
<gene>
    <name evidence="3" type="ORF">F6X42_41460</name>
</gene>
<feature type="domain" description="Bacterial Ig-like" evidence="2">
    <location>
        <begin position="90"/>
        <end position="167"/>
    </location>
</feature>
<proteinExistence type="predicted"/>
<feature type="non-terminal residue" evidence="3">
    <location>
        <position position="1"/>
    </location>
</feature>
<name>A0ABR7Q236_9BURK</name>
<reference evidence="3 4" key="1">
    <citation type="submission" date="2019-09" db="EMBL/GenBank/DDBJ databases">
        <title>Paraburkholderia podalyriae sp. nov., A South African Podalyria-associated rhizobium.</title>
        <authorList>
            <person name="Mavima L."/>
            <person name="Beukes C.W."/>
            <person name="Palmer M."/>
            <person name="De Meyer S.E."/>
            <person name="James E.K."/>
            <person name="Maluk M."/>
            <person name="Avontuur J.R."/>
            <person name="Chan W.Y."/>
            <person name="Venter S.N."/>
            <person name="Steenkamp E.T."/>
        </authorList>
    </citation>
    <scope>NUCLEOTIDE SEQUENCE [LARGE SCALE GENOMIC DNA]</scope>
    <source>
        <strain evidence="3 4">WC7.3b</strain>
    </source>
</reference>
<accession>A0ABR7Q236</accession>
<dbReference type="InterPro" id="IPR044016">
    <property type="entry name" value="Big_13"/>
</dbReference>
<dbReference type="RefSeq" id="WP_187639460.1">
    <property type="nucleotide sequence ID" value="NZ_VZQQ01000122.1"/>
</dbReference>
<protein>
    <submittedName>
        <fullName evidence="3">Ig-like domain repeat protein</fullName>
    </submittedName>
</protein>
<sequence>LVGKGEPGDTIIVIDNGTPIGETKVDEEGNWSFTPETPLDEGGHEFTLVERDPAGNESKPSDPWTVIVHTTVPDAPVIIEVIDDQGTEKGPIGQGKPTDDAQPEIRGTAEPGSTVTIFDGGQVLGQTKADDNGNWSFTPETPLDEGNHNLTAVATNEVGTSEPSGQFGFSLLLPGHYELDFSNSTIVGLSRNFHNAGDRHTVKTVSGLLRIGTQITNAVQDATSVLYYSIGDSNNRPTAFSVDFDQIDPQFHYTVRVIVHDTNGAYGNSELLTIFNLNDQGANHIEMTLPAGYTLVRLEIAFDNASPGFDITGTSYYTAEYQPVTGESDVLVDEVAVSEIQDIEDSSDADADVPADSGVDDQKLNDSESALDSDEQSVGVTSTEGPDTVLDLQGIEYSTSVYGDIHTESGVDVLTLTGSGLVLDLTNVEEKLSSIEVFDITGTGNNTLKLSLGDVLDLGATDLFVADGHTQLMVKGDAGDKVELSDLLPDGEDPGDWAQESGTTTVGGVEYDVFYHSGLNAELLVQHGVETTLNNH</sequence>
<comment type="caution">
    <text evidence="3">The sequence shown here is derived from an EMBL/GenBank/DDBJ whole genome shotgun (WGS) entry which is preliminary data.</text>
</comment>
<feature type="region of interest" description="Disordered" evidence="1">
    <location>
        <begin position="86"/>
        <end position="114"/>
    </location>
</feature>
<evidence type="ECO:0000313" key="3">
    <source>
        <dbReference type="EMBL" id="MBC8752619.1"/>
    </source>
</evidence>
<feature type="compositionally biased region" description="Acidic residues" evidence="1">
    <location>
        <begin position="342"/>
        <end position="353"/>
    </location>
</feature>
<dbReference type="Proteomes" id="UP000736373">
    <property type="component" value="Unassembled WGS sequence"/>
</dbReference>
<dbReference type="EMBL" id="VZQQ01000122">
    <property type="protein sequence ID" value="MBC8752619.1"/>
    <property type="molecule type" value="Genomic_DNA"/>
</dbReference>
<feature type="domain" description="Bacterial Ig-like" evidence="2">
    <location>
        <begin position="2"/>
        <end position="67"/>
    </location>
</feature>
<keyword evidence="4" id="KW-1185">Reference proteome</keyword>
<organism evidence="3 4">
    <name type="scientific">Paraburkholderia podalyriae</name>
    <dbReference type="NCBI Taxonomy" id="1938811"/>
    <lineage>
        <taxon>Bacteria</taxon>
        <taxon>Pseudomonadati</taxon>
        <taxon>Pseudomonadota</taxon>
        <taxon>Betaproteobacteria</taxon>
        <taxon>Burkholderiales</taxon>
        <taxon>Burkholderiaceae</taxon>
        <taxon>Paraburkholderia</taxon>
    </lineage>
</organism>
<dbReference type="Gene3D" id="3.30.420.430">
    <property type="match status" value="2"/>
</dbReference>
<evidence type="ECO:0000313" key="4">
    <source>
        <dbReference type="Proteomes" id="UP000736373"/>
    </source>
</evidence>